<name>A0AA38HLJ0_9CUCU</name>
<feature type="compositionally biased region" description="Polar residues" evidence="1">
    <location>
        <begin position="89"/>
        <end position="98"/>
    </location>
</feature>
<gene>
    <name evidence="2" type="ORF">Zmor_011855</name>
</gene>
<dbReference type="EMBL" id="JALNTZ010003332">
    <property type="protein sequence ID" value="KAJ3616523.1"/>
    <property type="molecule type" value="Genomic_DNA"/>
</dbReference>
<feature type="region of interest" description="Disordered" evidence="1">
    <location>
        <begin position="1"/>
        <end position="125"/>
    </location>
</feature>
<organism evidence="2 3">
    <name type="scientific">Zophobas morio</name>
    <dbReference type="NCBI Taxonomy" id="2755281"/>
    <lineage>
        <taxon>Eukaryota</taxon>
        <taxon>Metazoa</taxon>
        <taxon>Ecdysozoa</taxon>
        <taxon>Arthropoda</taxon>
        <taxon>Hexapoda</taxon>
        <taxon>Insecta</taxon>
        <taxon>Pterygota</taxon>
        <taxon>Neoptera</taxon>
        <taxon>Endopterygota</taxon>
        <taxon>Coleoptera</taxon>
        <taxon>Polyphaga</taxon>
        <taxon>Cucujiformia</taxon>
        <taxon>Tenebrionidae</taxon>
        <taxon>Zophobas</taxon>
    </lineage>
</organism>
<evidence type="ECO:0000256" key="1">
    <source>
        <dbReference type="SAM" id="MobiDB-lite"/>
    </source>
</evidence>
<keyword evidence="3" id="KW-1185">Reference proteome</keyword>
<proteinExistence type="predicted"/>
<accession>A0AA38HLJ0</accession>
<evidence type="ECO:0000313" key="3">
    <source>
        <dbReference type="Proteomes" id="UP001168821"/>
    </source>
</evidence>
<comment type="caution">
    <text evidence="2">The sequence shown here is derived from an EMBL/GenBank/DDBJ whole genome shotgun (WGS) entry which is preliminary data.</text>
</comment>
<evidence type="ECO:0000313" key="2">
    <source>
        <dbReference type="EMBL" id="KAJ3616523.1"/>
    </source>
</evidence>
<dbReference type="AlphaFoldDB" id="A0AA38HLJ0"/>
<reference evidence="2" key="1">
    <citation type="journal article" date="2023" name="G3 (Bethesda)">
        <title>Whole genome assemblies of Zophobas morio and Tenebrio molitor.</title>
        <authorList>
            <person name="Kaur S."/>
            <person name="Stinson S.A."/>
            <person name="diCenzo G.C."/>
        </authorList>
    </citation>
    <scope>NUCLEOTIDE SEQUENCE</scope>
    <source>
        <strain evidence="2">QUZm001</strain>
    </source>
</reference>
<protein>
    <submittedName>
        <fullName evidence="2">Uncharacterized protein</fullName>
    </submittedName>
</protein>
<dbReference type="Proteomes" id="UP001168821">
    <property type="component" value="Unassembled WGS sequence"/>
</dbReference>
<sequence length="125" mass="15019">MVNHKLPLKKPLSYDGDEISGFSAPKNRGLRQNEAQNAIDTVDYRDELTGDYDDEMPRRKQKQKVNKKELRRQQQQRRARRDDYETYDDMTTQDNFVPQQKRLTKKQMKQQARMERRNIVEVTSD</sequence>